<comment type="function">
    <text evidence="11">The intein is an endonuclease.</text>
</comment>
<dbReference type="InterPro" id="IPR036185">
    <property type="entry name" value="DNA_heli_DnaB-like_N_sf"/>
</dbReference>
<evidence type="ECO:0000256" key="5">
    <source>
        <dbReference type="ARBA" id="ARBA00022741"/>
    </source>
</evidence>
<dbReference type="EC" id="5.6.2.3" evidence="13"/>
<geneLocation type="chloroplast" evidence="16"/>
<sequence length="592" mass="68322">MKKYHIQLPPQHNLAEEILLGGILINPNVITLTTIELSIDFFAIETHQLLYRTILQIYTNYKYVDPIILINTLWEINLLHEAGGIKKILDLIKQAQIFIPKSVTNISIKYYINIVKDKYFRRLLIQYGYYIIKLAHISDISRDIISFKADKYLNQIRNISEKKGSQEIKYVITNFLLGIKSQNFTFKETGLMSGFQEIDKITDGFKNSDLIIIAGRPSMGKTSFGLSIITNIVRSSNVKIGIFSLETSKEQILYKLLSISSKISLKRLMTGNINDIEWINIQAVSTNIINSINYIDDTANLSISHLNSRAKFLKSKNNQINLIMIDYLQLIQSQSILSFSRTEELSFITRALKILAKDLCIPIIVLSQLNRNVENRVNKKPLLSDLRESGCIGHDNFSIFNKQKYLISFKSRHISNLIIQSELKQVELLIKSAKLEKNSIQMKQEQYNYTLKNTYSNIIYCTHNHQLLTQVGWKKNDWIKYFSQLKFITNQQNINILLLDSINEISLISKENVYDIEMSEFTSFTSNNGLILHNSIEQDADLVLLLYREAYYNKNTKNITEVIIAKHRNGPTGTAELNFNTELAIFENKRSE</sequence>
<keyword evidence="7 13" id="KW-0347">Helicase</keyword>
<dbReference type="InterPro" id="IPR007692">
    <property type="entry name" value="DNA_helicase_DnaB"/>
</dbReference>
<organism evidence="16">
    <name type="scientific">Batrachospermum sp</name>
    <dbReference type="NCBI Taxonomy" id="31373"/>
    <lineage>
        <taxon>Eukaryota</taxon>
        <taxon>Rhodophyta</taxon>
        <taxon>Florideophyceae</taxon>
        <taxon>Nemaliophycidae</taxon>
        <taxon>Batrachospermales</taxon>
        <taxon>Batrachospermaceae</taxon>
        <taxon>Batrachospermum</taxon>
    </lineage>
</organism>
<dbReference type="AlphaFoldDB" id="A0A8K1YV16"/>
<dbReference type="PANTHER" id="PTHR30153:SF2">
    <property type="entry name" value="REPLICATIVE DNA HELICASE"/>
    <property type="match status" value="1"/>
</dbReference>
<evidence type="ECO:0000256" key="2">
    <source>
        <dbReference type="ARBA" id="ARBA00022515"/>
    </source>
</evidence>
<keyword evidence="6 13" id="KW-0378">Hydrolase</keyword>
<feature type="domain" description="SF4 helicase" evidence="15">
    <location>
        <begin position="190"/>
        <end position="588"/>
    </location>
</feature>
<dbReference type="GO" id="GO:0003677">
    <property type="term" value="F:DNA binding"/>
    <property type="evidence" value="ECO:0007669"/>
    <property type="project" value="UniProtKB-UniRule"/>
</dbReference>
<dbReference type="SUPFAM" id="SSF51294">
    <property type="entry name" value="Hedgehog/intein (Hint) domain"/>
    <property type="match status" value="1"/>
</dbReference>
<dbReference type="GO" id="GO:0006269">
    <property type="term" value="P:DNA replication, synthesis of primer"/>
    <property type="evidence" value="ECO:0007669"/>
    <property type="project" value="UniProtKB-UniRule"/>
</dbReference>
<evidence type="ECO:0000256" key="12">
    <source>
        <dbReference type="ARBA" id="ARBA00048954"/>
    </source>
</evidence>
<dbReference type="SUPFAM" id="SSF52540">
    <property type="entry name" value="P-loop containing nucleoside triphosphate hydrolases"/>
    <property type="match status" value="2"/>
</dbReference>
<dbReference type="InterPro" id="IPR007693">
    <property type="entry name" value="DNA_helicase_DnaB-like_N"/>
</dbReference>
<evidence type="ECO:0000256" key="8">
    <source>
        <dbReference type="ARBA" id="ARBA00022840"/>
    </source>
</evidence>
<dbReference type="SUPFAM" id="SSF48024">
    <property type="entry name" value="N-terminal domain of DnaB helicase"/>
    <property type="match status" value="1"/>
</dbReference>
<dbReference type="Pfam" id="PF00772">
    <property type="entry name" value="DnaB"/>
    <property type="match status" value="1"/>
</dbReference>
<dbReference type="InterPro" id="IPR036844">
    <property type="entry name" value="Hint_dom_sf"/>
</dbReference>
<evidence type="ECO:0000256" key="4">
    <source>
        <dbReference type="ARBA" id="ARBA00022737"/>
    </source>
</evidence>
<dbReference type="EMBL" id="MN905507">
    <property type="protein sequence ID" value="UEQ12211.1"/>
    <property type="molecule type" value="Genomic_DNA"/>
</dbReference>
<keyword evidence="2 13" id="KW-0639">Primosome</keyword>
<evidence type="ECO:0000256" key="11">
    <source>
        <dbReference type="ARBA" id="ARBA00044940"/>
    </source>
</evidence>
<reference evidence="16" key="1">
    <citation type="submission" date="2020-01" db="EMBL/GenBank/DDBJ databases">
        <title>The chloroplast and mitochondrion of a new freshwater red algal species from China.</title>
        <authorList>
            <person name="Fang K."/>
            <person name="Xie S."/>
        </authorList>
    </citation>
    <scope>NUCLEOTIDE SEQUENCE</scope>
    <source>
        <strain evidence="16">SAS-FKP1901</strain>
    </source>
</reference>
<dbReference type="GO" id="GO:0016787">
    <property type="term" value="F:hydrolase activity"/>
    <property type="evidence" value="ECO:0007669"/>
    <property type="project" value="UniProtKB-KW"/>
</dbReference>
<keyword evidence="9 13" id="KW-0238">DNA-binding</keyword>
<keyword evidence="8 13" id="KW-0067">ATP-binding</keyword>
<dbReference type="InterPro" id="IPR007694">
    <property type="entry name" value="DNA_helicase_DnaB-like_C"/>
</dbReference>
<evidence type="ECO:0000256" key="10">
    <source>
        <dbReference type="ARBA" id="ARBA00023235"/>
    </source>
</evidence>
<keyword evidence="5 13" id="KW-0547">Nucleotide-binding</keyword>
<evidence type="ECO:0000256" key="13">
    <source>
        <dbReference type="RuleBase" id="RU362085"/>
    </source>
</evidence>
<evidence type="ECO:0000256" key="7">
    <source>
        <dbReference type="ARBA" id="ARBA00022806"/>
    </source>
</evidence>
<dbReference type="GO" id="GO:0005524">
    <property type="term" value="F:ATP binding"/>
    <property type="evidence" value="ECO:0007669"/>
    <property type="project" value="UniProtKB-UniRule"/>
</dbReference>
<accession>A0A8K1YV16</accession>
<dbReference type="InterPro" id="IPR027417">
    <property type="entry name" value="P-loop_NTPase"/>
</dbReference>
<feature type="domain" description="DNA helicase DnaB-like N-terminal" evidence="14">
    <location>
        <begin position="9"/>
        <end position="117"/>
    </location>
</feature>
<dbReference type="CDD" id="cd00984">
    <property type="entry name" value="DnaB_C"/>
    <property type="match status" value="1"/>
</dbReference>
<keyword evidence="10" id="KW-0413">Isomerase</keyword>
<evidence type="ECO:0000256" key="6">
    <source>
        <dbReference type="ARBA" id="ARBA00022801"/>
    </source>
</evidence>
<dbReference type="GO" id="GO:0043139">
    <property type="term" value="F:5'-3' DNA helicase activity"/>
    <property type="evidence" value="ECO:0007669"/>
    <property type="project" value="UniProtKB-EC"/>
</dbReference>
<evidence type="ECO:0000256" key="3">
    <source>
        <dbReference type="ARBA" id="ARBA00022705"/>
    </source>
</evidence>
<dbReference type="NCBIfam" id="TIGR00665">
    <property type="entry name" value="DnaB"/>
    <property type="match status" value="1"/>
</dbReference>
<dbReference type="GO" id="GO:0005829">
    <property type="term" value="C:cytosol"/>
    <property type="evidence" value="ECO:0007669"/>
    <property type="project" value="TreeGrafter"/>
</dbReference>
<comment type="similarity">
    <text evidence="1 13">Belongs to the helicase family. DnaB subfamily.</text>
</comment>
<dbReference type="PANTHER" id="PTHR30153">
    <property type="entry name" value="REPLICATIVE DNA HELICASE DNAB"/>
    <property type="match status" value="1"/>
</dbReference>
<name>A0A8K1YV16_9FLOR</name>
<protein>
    <recommendedName>
        <fullName evidence="13">Replicative DNA helicase</fullName>
        <ecNumber evidence="13">5.6.2.3</ecNumber>
    </recommendedName>
</protein>
<keyword evidence="16" id="KW-0934">Plastid</keyword>
<comment type="function">
    <text evidence="13">The main replicative DNA helicase, it participates in initiation and elongation during chromosome replication. Travels ahead of the DNA replisome, separating dsDNA into templates for DNA synthesis. A processive ATP-dependent 5'-3' DNA helicase it has DNA-dependent ATPase activity.</text>
</comment>
<evidence type="ECO:0000256" key="1">
    <source>
        <dbReference type="ARBA" id="ARBA00008428"/>
    </source>
</evidence>
<keyword evidence="4" id="KW-0677">Repeat</keyword>
<proteinExistence type="inferred from homology"/>
<comment type="catalytic activity">
    <reaction evidence="12 13">
        <text>ATP + H2O = ADP + phosphate + H(+)</text>
        <dbReference type="Rhea" id="RHEA:13065"/>
        <dbReference type="ChEBI" id="CHEBI:15377"/>
        <dbReference type="ChEBI" id="CHEBI:15378"/>
        <dbReference type="ChEBI" id="CHEBI:30616"/>
        <dbReference type="ChEBI" id="CHEBI:43474"/>
        <dbReference type="ChEBI" id="CHEBI:456216"/>
        <dbReference type="EC" id="5.6.2.3"/>
    </reaction>
</comment>
<dbReference type="Gene3D" id="3.40.50.300">
    <property type="entry name" value="P-loop containing nucleotide triphosphate hydrolases"/>
    <property type="match status" value="2"/>
</dbReference>
<dbReference type="Gene3D" id="1.10.860.10">
    <property type="entry name" value="DNAb Helicase, Chain A"/>
    <property type="match status" value="1"/>
</dbReference>
<dbReference type="Pfam" id="PF03796">
    <property type="entry name" value="DnaB_C"/>
    <property type="match status" value="1"/>
</dbReference>
<keyword evidence="16" id="KW-0150">Chloroplast</keyword>
<evidence type="ECO:0000256" key="9">
    <source>
        <dbReference type="ARBA" id="ARBA00023125"/>
    </source>
</evidence>
<evidence type="ECO:0000313" key="16">
    <source>
        <dbReference type="EMBL" id="UEQ12211.1"/>
    </source>
</evidence>
<evidence type="ECO:0000259" key="14">
    <source>
        <dbReference type="Pfam" id="PF00772"/>
    </source>
</evidence>
<gene>
    <name evidence="16" type="primary">dnaB</name>
</gene>
<evidence type="ECO:0000259" key="15">
    <source>
        <dbReference type="Pfam" id="PF03796"/>
    </source>
</evidence>
<keyword evidence="3 13" id="KW-0235">DNA replication</keyword>
<dbReference type="InterPro" id="IPR016136">
    <property type="entry name" value="DNA_helicase_N/primase_C"/>
</dbReference>